<dbReference type="PIRSF" id="PIRSF001467">
    <property type="entry name" value="Peptidylpro_ismrse"/>
    <property type="match status" value="1"/>
</dbReference>
<dbReference type="PRINTS" id="PR00153">
    <property type="entry name" value="CSAPPISMRASE"/>
</dbReference>
<keyword evidence="7 8" id="KW-0413">Isomerase</keyword>
<evidence type="ECO:0000256" key="4">
    <source>
        <dbReference type="ARBA" id="ARBA00022946"/>
    </source>
</evidence>
<reference evidence="10 11" key="1">
    <citation type="submission" date="2020-06" db="EMBL/GenBank/DDBJ databases">
        <title>The yeast mating-type switching endonuclease HO is a domesticated member of an unorthodox homing genetic element family.</title>
        <authorList>
            <person name="Coughlan A.Y."/>
            <person name="Lombardi L."/>
            <person name="Braun-Galleani S."/>
            <person name="Martos A.R."/>
            <person name="Galeote V."/>
            <person name="Bigey F."/>
            <person name="Dequin S."/>
            <person name="Byrne K.P."/>
            <person name="Wolfe K.H."/>
        </authorList>
    </citation>
    <scope>NUCLEOTIDE SEQUENCE [LARGE SCALE GENOMIC DNA]</scope>
    <source>
        <strain evidence="10 11">CBS764</strain>
    </source>
</reference>
<dbReference type="RefSeq" id="XP_037139115.1">
    <property type="nucleotide sequence ID" value="XM_037283219.1"/>
</dbReference>
<organism evidence="10 11">
    <name type="scientific">Torulaspora globosa</name>
    <dbReference type="NCBI Taxonomy" id="48254"/>
    <lineage>
        <taxon>Eukaryota</taxon>
        <taxon>Fungi</taxon>
        <taxon>Dikarya</taxon>
        <taxon>Ascomycota</taxon>
        <taxon>Saccharomycotina</taxon>
        <taxon>Saccharomycetes</taxon>
        <taxon>Saccharomycetales</taxon>
        <taxon>Saccharomycetaceae</taxon>
        <taxon>Torulaspora</taxon>
    </lineage>
</organism>
<keyword evidence="5 8" id="KW-0697">Rotamase</keyword>
<dbReference type="PANTHER" id="PTHR11071">
    <property type="entry name" value="PEPTIDYL-PROLYL CIS-TRANS ISOMERASE"/>
    <property type="match status" value="1"/>
</dbReference>
<dbReference type="KEGG" id="tgb:HG536_0C06090"/>
<dbReference type="GO" id="GO:0006457">
    <property type="term" value="P:protein folding"/>
    <property type="evidence" value="ECO:0007669"/>
    <property type="project" value="InterPro"/>
</dbReference>
<dbReference type="PROSITE" id="PS50072">
    <property type="entry name" value="CSA_PPIASE_2"/>
    <property type="match status" value="1"/>
</dbReference>
<dbReference type="EMBL" id="CP059248">
    <property type="protein sequence ID" value="QLL32440.1"/>
    <property type="molecule type" value="Genomic_DNA"/>
</dbReference>
<evidence type="ECO:0000313" key="11">
    <source>
        <dbReference type="Proteomes" id="UP000515788"/>
    </source>
</evidence>
<dbReference type="Gene3D" id="2.40.100.10">
    <property type="entry name" value="Cyclophilin-like"/>
    <property type="match status" value="1"/>
</dbReference>
<dbReference type="InterPro" id="IPR029000">
    <property type="entry name" value="Cyclophilin-like_dom_sf"/>
</dbReference>
<dbReference type="InterPro" id="IPR002130">
    <property type="entry name" value="Cyclophilin-type_PPIase_dom"/>
</dbReference>
<dbReference type="FunFam" id="2.40.100.10:FF:000032">
    <property type="entry name" value="Peptidyl-prolyl cis-trans isomerase"/>
    <property type="match status" value="1"/>
</dbReference>
<comment type="subcellular location">
    <subcellularLocation>
        <location evidence="2">Mitochondrion</location>
    </subcellularLocation>
</comment>
<dbReference type="EC" id="5.2.1.8" evidence="8"/>
<keyword evidence="6" id="KW-0496">Mitochondrion</keyword>
<dbReference type="InterPro" id="IPR020892">
    <property type="entry name" value="Cyclophilin-type_PPIase_CS"/>
</dbReference>
<keyword evidence="11" id="KW-1185">Reference proteome</keyword>
<dbReference type="Pfam" id="PF00160">
    <property type="entry name" value="Pro_isomerase"/>
    <property type="match status" value="1"/>
</dbReference>
<dbReference type="InterPro" id="IPR024936">
    <property type="entry name" value="Cyclophilin-type_PPIase"/>
</dbReference>
<proteinExistence type="inferred from homology"/>
<evidence type="ECO:0000313" key="10">
    <source>
        <dbReference type="EMBL" id="QLL32440.1"/>
    </source>
</evidence>
<dbReference type="GO" id="GO:0003755">
    <property type="term" value="F:peptidyl-prolyl cis-trans isomerase activity"/>
    <property type="evidence" value="ECO:0007669"/>
    <property type="project" value="UniProtKB-UniRule"/>
</dbReference>
<keyword evidence="4" id="KW-0809">Transit peptide</keyword>
<name>A0A7G3ZG04_9SACH</name>
<dbReference type="OrthoDB" id="193499at2759"/>
<evidence type="ECO:0000256" key="3">
    <source>
        <dbReference type="ARBA" id="ARBA00007365"/>
    </source>
</evidence>
<evidence type="ECO:0000256" key="1">
    <source>
        <dbReference type="ARBA" id="ARBA00000971"/>
    </source>
</evidence>
<evidence type="ECO:0000256" key="8">
    <source>
        <dbReference type="RuleBase" id="RU363019"/>
    </source>
</evidence>
<dbReference type="PROSITE" id="PS00170">
    <property type="entry name" value="CSA_PPIASE_1"/>
    <property type="match status" value="1"/>
</dbReference>
<comment type="function">
    <text evidence="8">PPIases accelerate the folding of proteins. It catalyzes the cis-trans isomerization of proline imidic peptide bonds in oligopeptides.</text>
</comment>
<dbReference type="AlphaFoldDB" id="A0A7G3ZG04"/>
<evidence type="ECO:0000256" key="7">
    <source>
        <dbReference type="ARBA" id="ARBA00023235"/>
    </source>
</evidence>
<protein>
    <recommendedName>
        <fullName evidence="8">Peptidyl-prolyl cis-trans isomerase</fullName>
        <shortName evidence="8">PPIase</shortName>
        <ecNumber evidence="8">5.2.1.8</ecNumber>
    </recommendedName>
</protein>
<evidence type="ECO:0000256" key="2">
    <source>
        <dbReference type="ARBA" id="ARBA00004173"/>
    </source>
</evidence>
<dbReference type="SUPFAM" id="SSF50891">
    <property type="entry name" value="Cyclophilin-like"/>
    <property type="match status" value="1"/>
</dbReference>
<evidence type="ECO:0000256" key="6">
    <source>
        <dbReference type="ARBA" id="ARBA00023128"/>
    </source>
</evidence>
<sequence>MLRPALNTQRRWFSSTQRALHRNVYFIPSINGSRLGRIEFKLYDEVVPKTAQNFRALCTGEKGFGYTGVPFHRIIPHFMIQGGDTDFAGGFGGRSIYGRKFPDENFLKTHDRPGLLSMANSGRNTNGSQFFITTAECPWLDGKHVVFGEVASGMQVVRQIESYGTRSGRPTARIVIEEAGQL</sequence>
<accession>A0A7G3ZG04</accession>
<feature type="domain" description="PPIase cyclophilin-type" evidence="9">
    <location>
        <begin position="25"/>
        <end position="181"/>
    </location>
</feature>
<evidence type="ECO:0000259" key="9">
    <source>
        <dbReference type="PROSITE" id="PS50072"/>
    </source>
</evidence>
<dbReference type="PANTHER" id="PTHR11071:SF327">
    <property type="entry name" value="PEPTIDYL-PROLYL CIS-TRANS ISOMERASE C, MITOCHONDRIAL"/>
    <property type="match status" value="1"/>
</dbReference>
<comment type="catalytic activity">
    <reaction evidence="1 8">
        <text>[protein]-peptidylproline (omega=180) = [protein]-peptidylproline (omega=0)</text>
        <dbReference type="Rhea" id="RHEA:16237"/>
        <dbReference type="Rhea" id="RHEA-COMP:10747"/>
        <dbReference type="Rhea" id="RHEA-COMP:10748"/>
        <dbReference type="ChEBI" id="CHEBI:83833"/>
        <dbReference type="ChEBI" id="CHEBI:83834"/>
        <dbReference type="EC" id="5.2.1.8"/>
    </reaction>
</comment>
<dbReference type="GeneID" id="59325576"/>
<gene>
    <name evidence="10" type="ORF">HG536_0C06090</name>
</gene>
<dbReference type="GO" id="GO:0016018">
    <property type="term" value="F:cyclosporin A binding"/>
    <property type="evidence" value="ECO:0007669"/>
    <property type="project" value="TreeGrafter"/>
</dbReference>
<dbReference type="Proteomes" id="UP000515788">
    <property type="component" value="Chromosome 3"/>
</dbReference>
<comment type="similarity">
    <text evidence="3 8">Belongs to the cyclophilin-type PPIase family.</text>
</comment>
<evidence type="ECO:0000256" key="5">
    <source>
        <dbReference type="ARBA" id="ARBA00023110"/>
    </source>
</evidence>
<dbReference type="GO" id="GO:0005739">
    <property type="term" value="C:mitochondrion"/>
    <property type="evidence" value="ECO:0007669"/>
    <property type="project" value="UniProtKB-SubCell"/>
</dbReference>